<evidence type="ECO:0000256" key="6">
    <source>
        <dbReference type="SAM" id="MobiDB-lite"/>
    </source>
</evidence>
<dbReference type="PROSITE" id="PS00624">
    <property type="entry name" value="GMC_OXRED_2"/>
    <property type="match status" value="1"/>
</dbReference>
<dbReference type="Pfam" id="PF05199">
    <property type="entry name" value="GMC_oxred_C"/>
    <property type="match status" value="1"/>
</dbReference>
<dbReference type="PANTHER" id="PTHR11552:SF147">
    <property type="entry name" value="CHOLINE DEHYDROGENASE, MITOCHONDRIAL"/>
    <property type="match status" value="1"/>
</dbReference>
<gene>
    <name evidence="9" type="ORF">B4U79_16000</name>
</gene>
<evidence type="ECO:0000256" key="5">
    <source>
        <dbReference type="PIRSR" id="PIRSR000137-2"/>
    </source>
</evidence>
<comment type="cofactor">
    <cofactor evidence="1 5">
        <name>FAD</name>
        <dbReference type="ChEBI" id="CHEBI:57692"/>
    </cofactor>
</comment>
<name>A0A3S3PR00_9ACAR</name>
<feature type="signal peptide" evidence="7">
    <location>
        <begin position="1"/>
        <end position="23"/>
    </location>
</feature>
<dbReference type="SUPFAM" id="SSF54373">
    <property type="entry name" value="FAD-linked reductases, C-terminal domain"/>
    <property type="match status" value="1"/>
</dbReference>
<evidence type="ECO:0000259" key="8">
    <source>
        <dbReference type="PROSITE" id="PS00624"/>
    </source>
</evidence>
<dbReference type="AlphaFoldDB" id="A0A3S3PR00"/>
<feature type="chain" id="PRO_5018587705" evidence="7">
    <location>
        <begin position="24"/>
        <end position="577"/>
    </location>
</feature>
<dbReference type="STRING" id="1965070.A0A3S3PR00"/>
<dbReference type="Gene3D" id="3.30.560.10">
    <property type="entry name" value="Glucose Oxidase, domain 3"/>
    <property type="match status" value="1"/>
</dbReference>
<dbReference type="InterPro" id="IPR036188">
    <property type="entry name" value="FAD/NAD-bd_sf"/>
</dbReference>
<feature type="compositionally biased region" description="Basic and acidic residues" evidence="6">
    <location>
        <begin position="561"/>
        <end position="577"/>
    </location>
</feature>
<dbReference type="SUPFAM" id="SSF51905">
    <property type="entry name" value="FAD/NAD(P)-binding domain"/>
    <property type="match status" value="1"/>
</dbReference>
<dbReference type="Gene3D" id="3.50.50.60">
    <property type="entry name" value="FAD/NAD(P)-binding domain"/>
    <property type="match status" value="1"/>
</dbReference>
<evidence type="ECO:0000256" key="3">
    <source>
        <dbReference type="ARBA" id="ARBA00022630"/>
    </source>
</evidence>
<feature type="domain" description="Glucose-methanol-choline oxidoreductase N-terminal" evidence="8">
    <location>
        <begin position="284"/>
        <end position="298"/>
    </location>
</feature>
<evidence type="ECO:0000256" key="7">
    <source>
        <dbReference type="SAM" id="SignalP"/>
    </source>
</evidence>
<reference evidence="9 10" key="1">
    <citation type="journal article" date="2018" name="Gigascience">
        <title>Genomes of trombidid mites reveal novel predicted allergens and laterally-transferred genes associated with secondary metabolism.</title>
        <authorList>
            <person name="Dong X."/>
            <person name="Chaisiri K."/>
            <person name="Xia D."/>
            <person name="Armstrong S.D."/>
            <person name="Fang Y."/>
            <person name="Donnelly M.J."/>
            <person name="Kadowaki T."/>
            <person name="McGarry J.W."/>
            <person name="Darby A.C."/>
            <person name="Makepeace B.L."/>
        </authorList>
    </citation>
    <scope>NUCLEOTIDE SEQUENCE [LARGE SCALE GENOMIC DNA]</scope>
    <source>
        <strain evidence="9">UoL-WK</strain>
    </source>
</reference>
<dbReference type="OrthoDB" id="269227at2759"/>
<evidence type="ECO:0000256" key="2">
    <source>
        <dbReference type="ARBA" id="ARBA00010790"/>
    </source>
</evidence>
<keyword evidence="3" id="KW-0285">Flavoprotein</keyword>
<dbReference type="InterPro" id="IPR000172">
    <property type="entry name" value="GMC_OxRdtase_N"/>
</dbReference>
<dbReference type="InterPro" id="IPR012132">
    <property type="entry name" value="GMC_OxRdtase"/>
</dbReference>
<comment type="caution">
    <text evidence="9">The sequence shown here is derived from an EMBL/GenBank/DDBJ whole genome shotgun (WGS) entry which is preliminary data.</text>
</comment>
<proteinExistence type="inferred from homology"/>
<protein>
    <submittedName>
        <fullName evidence="9">Glucose dehydrogenase-like [FAD: quinone]</fullName>
    </submittedName>
</protein>
<comment type="similarity">
    <text evidence="2">Belongs to the GMC oxidoreductase family.</text>
</comment>
<dbReference type="EMBL" id="NCKU01000066">
    <property type="protein sequence ID" value="RWS17499.1"/>
    <property type="molecule type" value="Genomic_DNA"/>
</dbReference>
<evidence type="ECO:0000313" key="9">
    <source>
        <dbReference type="EMBL" id="RWS17499.1"/>
    </source>
</evidence>
<keyword evidence="4 5" id="KW-0274">FAD</keyword>
<feature type="region of interest" description="Disordered" evidence="6">
    <location>
        <begin position="557"/>
        <end position="577"/>
    </location>
</feature>
<dbReference type="GO" id="GO:0050660">
    <property type="term" value="F:flavin adenine dinucleotide binding"/>
    <property type="evidence" value="ECO:0007669"/>
    <property type="project" value="InterPro"/>
</dbReference>
<keyword evidence="7" id="KW-0732">Signal</keyword>
<evidence type="ECO:0000256" key="4">
    <source>
        <dbReference type="ARBA" id="ARBA00022827"/>
    </source>
</evidence>
<accession>A0A3S3PR00</accession>
<dbReference type="Pfam" id="PF00732">
    <property type="entry name" value="GMC_oxred_N"/>
    <property type="match status" value="1"/>
</dbReference>
<feature type="binding site" evidence="5">
    <location>
        <position position="114"/>
    </location>
    <ligand>
        <name>FAD</name>
        <dbReference type="ChEBI" id="CHEBI:57692"/>
    </ligand>
</feature>
<organism evidence="9 10">
    <name type="scientific">Dinothrombium tinctorium</name>
    <dbReference type="NCBI Taxonomy" id="1965070"/>
    <lineage>
        <taxon>Eukaryota</taxon>
        <taxon>Metazoa</taxon>
        <taxon>Ecdysozoa</taxon>
        <taxon>Arthropoda</taxon>
        <taxon>Chelicerata</taxon>
        <taxon>Arachnida</taxon>
        <taxon>Acari</taxon>
        <taxon>Acariformes</taxon>
        <taxon>Trombidiformes</taxon>
        <taxon>Prostigmata</taxon>
        <taxon>Anystina</taxon>
        <taxon>Parasitengona</taxon>
        <taxon>Trombidioidea</taxon>
        <taxon>Trombidiidae</taxon>
        <taxon>Dinothrombium</taxon>
    </lineage>
</organism>
<dbReference type="Proteomes" id="UP000285301">
    <property type="component" value="Unassembled WGS sequence"/>
</dbReference>
<dbReference type="GO" id="GO:0016614">
    <property type="term" value="F:oxidoreductase activity, acting on CH-OH group of donors"/>
    <property type="evidence" value="ECO:0007669"/>
    <property type="project" value="InterPro"/>
</dbReference>
<dbReference type="InterPro" id="IPR007867">
    <property type="entry name" value="GMC_OxRtase_C"/>
</dbReference>
<dbReference type="PANTHER" id="PTHR11552">
    <property type="entry name" value="GLUCOSE-METHANOL-CHOLINE GMC OXIDOREDUCTASE"/>
    <property type="match status" value="1"/>
</dbReference>
<evidence type="ECO:0000256" key="1">
    <source>
        <dbReference type="ARBA" id="ARBA00001974"/>
    </source>
</evidence>
<dbReference type="PIRSF" id="PIRSF000137">
    <property type="entry name" value="Alcohol_oxidase"/>
    <property type="match status" value="1"/>
</dbReference>
<keyword evidence="10" id="KW-1185">Reference proteome</keyword>
<sequence>MNAICGTFVKLLLIAAFSLSINSEQTLEFDFIVVGGGSAGCVVASRLSENNDFSVLLLEAGGEPPITSKIPLFAPFMWNTQFDWNYSTVPQSNALKSKRNYQSTWTRGKMLGGTASLNTLNFIRGNKFDFENWEKFEGAKGWNWKDVLPYFKKSEKSYLENVDSELHSKDGMIPVTNPGKNNEFISSFIASVRDIGYDFNDPSDGNQLGVGYSQINVFNGERQSTYVTYISPYRACRENLRIETHAFAEKILFDENKRATGVVFSKSGDRLVAKARREVIVSAGAINSPQLLMLSGIGPREQLNLHGIQTIADLPVGENLNDHIGLLIEFKRPFQDYFDDRLIAEFFMNKSGLLTQFAFGTAFVNTPIADKAKEYPDIQLFLTGHPLLDSKDDLKSLLVVVLNRPQSRGHLKLKSNDPYDHPIIDPKYFLHESDVKTLIEGVKIAMNISRNMNAEKLGFEMKSFSAPECDALEKENDDYWECIVRHFADTLYHFAGTCRMGSEDSEKAVVDNELRVLGVSGLRVVDASIMPSIVSANPLASIVMIAEKASDMIKAHHKQRMNSEAKSAENKSRFEEL</sequence>
<evidence type="ECO:0000313" key="10">
    <source>
        <dbReference type="Proteomes" id="UP000285301"/>
    </source>
</evidence>